<evidence type="ECO:0000256" key="6">
    <source>
        <dbReference type="ARBA" id="ARBA00022840"/>
    </source>
</evidence>
<keyword evidence="6 10" id="KW-0067">ATP-binding</keyword>
<dbReference type="FunFam" id="3.40.50.300:FF:000224">
    <property type="entry name" value="Energy-coupling factor transporter ATP-binding protein EcfA"/>
    <property type="match status" value="1"/>
</dbReference>
<dbReference type="GO" id="GO:0042626">
    <property type="term" value="F:ATPase-coupled transmembrane transporter activity"/>
    <property type="evidence" value="ECO:0007669"/>
    <property type="project" value="TreeGrafter"/>
</dbReference>
<reference evidence="12 13" key="1">
    <citation type="submission" date="2019-10" db="EMBL/GenBank/DDBJ databases">
        <title>Comparative genomics of sulfur disproportionating microorganisms.</title>
        <authorList>
            <person name="Ward L.M."/>
            <person name="Bertran E."/>
            <person name="Johnston D."/>
        </authorList>
    </citation>
    <scope>NUCLEOTIDE SEQUENCE [LARGE SCALE GENOMIC DNA]</scope>
    <source>
        <strain evidence="12 13">DSM 14055</strain>
    </source>
</reference>
<dbReference type="InterPro" id="IPR050095">
    <property type="entry name" value="ECF_ABC_transporter_ATP-bd"/>
</dbReference>
<comment type="caution">
    <text evidence="12">The sequence shown here is derived from an EMBL/GenBank/DDBJ whole genome shotgun (WGS) entry which is preliminary data.</text>
</comment>
<dbReference type="InterPro" id="IPR017871">
    <property type="entry name" value="ABC_transporter-like_CS"/>
</dbReference>
<accession>A0A6N7IUT1</accession>
<keyword evidence="5 10" id="KW-0547">Nucleotide-binding</keyword>
<dbReference type="InterPro" id="IPR003593">
    <property type="entry name" value="AAA+_ATPase"/>
</dbReference>
<keyword evidence="8 10" id="KW-0472">Membrane</keyword>
<dbReference type="InterPro" id="IPR015856">
    <property type="entry name" value="ABC_transpr_CbiO/EcfA_su"/>
</dbReference>
<dbReference type="AlphaFoldDB" id="A0A6N7IUT1"/>
<comment type="subcellular location">
    <subcellularLocation>
        <location evidence="1 10">Cell membrane</location>
        <topology evidence="1 10">Peripheral membrane protein</topology>
    </subcellularLocation>
</comment>
<keyword evidence="7" id="KW-1278">Translocase</keyword>
<evidence type="ECO:0000259" key="11">
    <source>
        <dbReference type="PROSITE" id="PS50893"/>
    </source>
</evidence>
<comment type="function">
    <text evidence="10">Part of an ABC transporter complex. Responsible for energy coupling to the transport system.</text>
</comment>
<evidence type="ECO:0000256" key="1">
    <source>
        <dbReference type="ARBA" id="ARBA00004202"/>
    </source>
</evidence>
<dbReference type="EMBL" id="WHYR01000075">
    <property type="protein sequence ID" value="MQL53876.1"/>
    <property type="molecule type" value="Genomic_DNA"/>
</dbReference>
<evidence type="ECO:0000256" key="3">
    <source>
        <dbReference type="ARBA" id="ARBA00022448"/>
    </source>
</evidence>
<keyword evidence="4 10" id="KW-1003">Cell membrane</keyword>
<evidence type="ECO:0000256" key="8">
    <source>
        <dbReference type="ARBA" id="ARBA00023136"/>
    </source>
</evidence>
<evidence type="ECO:0000256" key="10">
    <source>
        <dbReference type="RuleBase" id="RU364103"/>
    </source>
</evidence>
<evidence type="ECO:0000313" key="13">
    <source>
        <dbReference type="Proteomes" id="UP000441717"/>
    </source>
</evidence>
<evidence type="ECO:0000256" key="2">
    <source>
        <dbReference type="ARBA" id="ARBA00005417"/>
    </source>
</evidence>
<comment type="similarity">
    <text evidence="2 10">Belongs to the ABC transporter superfamily.</text>
</comment>
<evidence type="ECO:0000256" key="5">
    <source>
        <dbReference type="ARBA" id="ARBA00022741"/>
    </source>
</evidence>
<organism evidence="12 13">
    <name type="scientific">Desulfofundulus thermobenzoicus</name>
    <dbReference type="NCBI Taxonomy" id="29376"/>
    <lineage>
        <taxon>Bacteria</taxon>
        <taxon>Bacillati</taxon>
        <taxon>Bacillota</taxon>
        <taxon>Clostridia</taxon>
        <taxon>Eubacteriales</taxon>
        <taxon>Peptococcaceae</taxon>
        <taxon>Desulfofundulus</taxon>
    </lineage>
</organism>
<protein>
    <recommendedName>
        <fullName evidence="10">ABC transporter ATP-binding protein</fullName>
    </recommendedName>
</protein>
<dbReference type="GO" id="GO:0016887">
    <property type="term" value="F:ATP hydrolysis activity"/>
    <property type="evidence" value="ECO:0007669"/>
    <property type="project" value="InterPro"/>
</dbReference>
<dbReference type="Pfam" id="PF00005">
    <property type="entry name" value="ABC_tran"/>
    <property type="match status" value="1"/>
</dbReference>
<dbReference type="PROSITE" id="PS50893">
    <property type="entry name" value="ABC_TRANSPORTER_2"/>
    <property type="match status" value="1"/>
</dbReference>
<comment type="function">
    <text evidence="9">Probably part of an ABC transporter complex. Responsible for energy coupling to the transport system.</text>
</comment>
<gene>
    <name evidence="12" type="ORF">GFC01_16760</name>
</gene>
<dbReference type="SMART" id="SM00382">
    <property type="entry name" value="AAA"/>
    <property type="match status" value="1"/>
</dbReference>
<dbReference type="GO" id="GO:0005524">
    <property type="term" value="F:ATP binding"/>
    <property type="evidence" value="ECO:0007669"/>
    <property type="project" value="UniProtKB-UniRule"/>
</dbReference>
<dbReference type="CDD" id="cd03225">
    <property type="entry name" value="ABC_cobalt_CbiO_domain1"/>
    <property type="match status" value="1"/>
</dbReference>
<dbReference type="InterPro" id="IPR005876">
    <property type="entry name" value="Co_trans_ATP-bd"/>
</dbReference>
<feature type="domain" description="ABC transporter" evidence="11">
    <location>
        <begin position="9"/>
        <end position="242"/>
    </location>
</feature>
<evidence type="ECO:0000256" key="4">
    <source>
        <dbReference type="ARBA" id="ARBA00022475"/>
    </source>
</evidence>
<keyword evidence="3 10" id="KW-0813">Transport</keyword>
<evidence type="ECO:0000256" key="9">
    <source>
        <dbReference type="ARBA" id="ARBA00025157"/>
    </source>
</evidence>
<dbReference type="Gene3D" id="3.40.50.300">
    <property type="entry name" value="P-loop containing nucleotide triphosphate hydrolases"/>
    <property type="match status" value="1"/>
</dbReference>
<dbReference type="InterPro" id="IPR003439">
    <property type="entry name" value="ABC_transporter-like_ATP-bd"/>
</dbReference>
<name>A0A6N7IUT1_9FIRM</name>
<evidence type="ECO:0000313" key="12">
    <source>
        <dbReference type="EMBL" id="MQL53876.1"/>
    </source>
</evidence>
<dbReference type="GO" id="GO:0006824">
    <property type="term" value="P:cobalt ion transport"/>
    <property type="evidence" value="ECO:0007669"/>
    <property type="project" value="InterPro"/>
</dbReference>
<dbReference type="InterPro" id="IPR027417">
    <property type="entry name" value="P-loop_NTPase"/>
</dbReference>
<dbReference type="Proteomes" id="UP000441717">
    <property type="component" value="Unassembled WGS sequence"/>
</dbReference>
<sequence length="280" mass="30704">MRTPENAVIEIEDLHYTYRDGTRALKGLSLSIPRGSRVAILGPNGAGKSTLLLHLNGLYLPQRGKVRVAGLEVNARTAREIKARVGLVFQDPDDQVFSATVAEDVAFGPVNMGLSPQEVERRVQEALAAVNMEAYRDKAPYHLSYGQKKRVAIAGVLAMGPEIIVLDEPMAYLDPLGQDTLLEILNRLHRRGTTILVATHDVDMAAAWADRVVIVQDGHTLAQGSPSLLVQEELIRQASLRFPLVTRIFRSLPELGLSTTPYTVEQAVAFLKDLLVDGRV</sequence>
<dbReference type="GO" id="GO:0043190">
    <property type="term" value="C:ATP-binding cassette (ABC) transporter complex"/>
    <property type="evidence" value="ECO:0007669"/>
    <property type="project" value="TreeGrafter"/>
</dbReference>
<dbReference type="PANTHER" id="PTHR43553:SF24">
    <property type="entry name" value="ENERGY-COUPLING FACTOR TRANSPORTER ATP-BINDING PROTEIN ECFA1"/>
    <property type="match status" value="1"/>
</dbReference>
<evidence type="ECO:0000256" key="7">
    <source>
        <dbReference type="ARBA" id="ARBA00022967"/>
    </source>
</evidence>
<proteinExistence type="inferred from homology"/>
<dbReference type="PROSITE" id="PS00211">
    <property type="entry name" value="ABC_TRANSPORTER_1"/>
    <property type="match status" value="1"/>
</dbReference>
<dbReference type="NCBIfam" id="TIGR01166">
    <property type="entry name" value="cbiO"/>
    <property type="match status" value="1"/>
</dbReference>
<dbReference type="PANTHER" id="PTHR43553">
    <property type="entry name" value="HEAVY METAL TRANSPORTER"/>
    <property type="match status" value="1"/>
</dbReference>
<dbReference type="SUPFAM" id="SSF52540">
    <property type="entry name" value="P-loop containing nucleoside triphosphate hydrolases"/>
    <property type="match status" value="1"/>
</dbReference>
<keyword evidence="13" id="KW-1185">Reference proteome</keyword>